<evidence type="ECO:0000256" key="1">
    <source>
        <dbReference type="SAM" id="Phobius"/>
    </source>
</evidence>
<feature type="transmembrane region" description="Helical" evidence="1">
    <location>
        <begin position="67"/>
        <end position="92"/>
    </location>
</feature>
<feature type="transmembrane region" description="Helical" evidence="1">
    <location>
        <begin position="26"/>
        <end position="47"/>
    </location>
</feature>
<accession>A0A6P7GSY6</accession>
<proteinExistence type="predicted"/>
<dbReference type="GeneID" id="114340380"/>
<dbReference type="PANTHER" id="PTHR36694">
    <property type="entry name" value="PASIFLORA 1, ISOFORM A-RELATED"/>
    <property type="match status" value="1"/>
</dbReference>
<evidence type="ECO:0000313" key="2">
    <source>
        <dbReference type="EnsemblMetazoa" id="XP_028146925.1"/>
    </source>
</evidence>
<evidence type="ECO:0000313" key="4">
    <source>
        <dbReference type="RefSeq" id="XP_028146925.1"/>
    </source>
</evidence>
<sequence length="177" mass="19920">MKSALIYKHGQLTHVGCCRILNPRHAAITAAIYTINISILVVLLYSWRISVNIKKFTTLEDVYYGVQIAYLAIIGTQMFMIVLSIALLFGIYRENISLIIPWVVGFITFMALEAVSMVYSNVLRDHVNKEFDALCKAEVAFFISRTLINVIAIGGVMRFCNLLRAGISWKGPEVIEL</sequence>
<dbReference type="Proteomes" id="UP001652700">
    <property type="component" value="Unplaced"/>
</dbReference>
<feature type="transmembrane region" description="Helical" evidence="1">
    <location>
        <begin position="139"/>
        <end position="160"/>
    </location>
</feature>
<protein>
    <submittedName>
        <fullName evidence="4">Uncharacterized protein LOC114340380</fullName>
    </submittedName>
</protein>
<name>A0A6P7GSY6_DIAVI</name>
<dbReference type="RefSeq" id="XP_028146925.1">
    <property type="nucleotide sequence ID" value="XM_028291124.1"/>
</dbReference>
<keyword evidence="3" id="KW-1185">Reference proteome</keyword>
<dbReference type="InParanoid" id="A0A6P7GSY6"/>
<evidence type="ECO:0000313" key="3">
    <source>
        <dbReference type="Proteomes" id="UP001652700"/>
    </source>
</evidence>
<keyword evidence="1" id="KW-0472">Membrane</keyword>
<reference evidence="4" key="1">
    <citation type="submission" date="2025-04" db="UniProtKB">
        <authorList>
            <consortium name="RefSeq"/>
        </authorList>
    </citation>
    <scope>IDENTIFICATION</scope>
    <source>
        <tissue evidence="4">Whole insect</tissue>
    </source>
</reference>
<gene>
    <name evidence="4" type="primary">LOC114340380</name>
</gene>
<reference evidence="2" key="2">
    <citation type="submission" date="2025-05" db="UniProtKB">
        <authorList>
            <consortium name="EnsemblMetazoa"/>
        </authorList>
    </citation>
    <scope>IDENTIFICATION</scope>
</reference>
<dbReference type="KEGG" id="dvv:114340380"/>
<feature type="transmembrane region" description="Helical" evidence="1">
    <location>
        <begin position="99"/>
        <end position="119"/>
    </location>
</feature>
<organism evidence="4">
    <name type="scientific">Diabrotica virgifera virgifera</name>
    <name type="common">western corn rootworm</name>
    <dbReference type="NCBI Taxonomy" id="50390"/>
    <lineage>
        <taxon>Eukaryota</taxon>
        <taxon>Metazoa</taxon>
        <taxon>Ecdysozoa</taxon>
        <taxon>Arthropoda</taxon>
        <taxon>Hexapoda</taxon>
        <taxon>Insecta</taxon>
        <taxon>Pterygota</taxon>
        <taxon>Neoptera</taxon>
        <taxon>Endopterygota</taxon>
        <taxon>Coleoptera</taxon>
        <taxon>Polyphaga</taxon>
        <taxon>Cucujiformia</taxon>
        <taxon>Chrysomeloidea</taxon>
        <taxon>Chrysomelidae</taxon>
        <taxon>Galerucinae</taxon>
        <taxon>Diabroticina</taxon>
        <taxon>Diabroticites</taxon>
        <taxon>Diabrotica</taxon>
    </lineage>
</organism>
<dbReference type="EnsemblMetazoa" id="XM_028291124.2">
    <property type="protein sequence ID" value="XP_028146925.1"/>
    <property type="gene ID" value="LOC114340380"/>
</dbReference>
<dbReference type="PANTHER" id="PTHR36694:SF10">
    <property type="entry name" value="MARVEL DOMAIN-CONTAINING PROTEIN"/>
    <property type="match status" value="1"/>
</dbReference>
<dbReference type="OrthoDB" id="8173727at2759"/>
<dbReference type="AlphaFoldDB" id="A0A6P7GSY6"/>
<keyword evidence="1" id="KW-1133">Transmembrane helix</keyword>
<keyword evidence="1" id="KW-0812">Transmembrane</keyword>